<gene>
    <name evidence="3" type="ORF">GCM10010227_54820</name>
    <name evidence="2" type="ORF">Sgou_14100</name>
</gene>
<accession>A0A8H9LX93</accession>
<evidence type="ECO:0000313" key="3">
    <source>
        <dbReference type="EMBL" id="GGU92547.1"/>
    </source>
</evidence>
<dbReference type="EMBL" id="BLLO01000014">
    <property type="protein sequence ID" value="GFH76740.1"/>
    <property type="molecule type" value="Genomic_DNA"/>
</dbReference>
<reference evidence="3" key="3">
    <citation type="submission" date="2020-09" db="EMBL/GenBank/DDBJ databases">
        <authorList>
            <person name="Sun Q."/>
            <person name="Ohkuma M."/>
        </authorList>
    </citation>
    <scope>NUCLEOTIDE SEQUENCE</scope>
    <source>
        <strain evidence="3">JCM 4136</strain>
    </source>
</reference>
<reference evidence="2 4" key="2">
    <citation type="submission" date="2020-02" db="EMBL/GenBank/DDBJ databases">
        <title>Whole genome shotgun sequence of Streptomyces gougerotii NBRC 13043.</title>
        <authorList>
            <person name="Ichikawa N."/>
            <person name="Komaki H."/>
            <person name="Tamura T."/>
        </authorList>
    </citation>
    <scope>NUCLEOTIDE SEQUENCE [LARGE SCALE GENOMIC DNA]</scope>
    <source>
        <strain evidence="2 4">NBRC 13043</strain>
    </source>
</reference>
<dbReference type="Proteomes" id="UP000660975">
    <property type="component" value="Unassembled WGS sequence"/>
</dbReference>
<evidence type="ECO:0000256" key="1">
    <source>
        <dbReference type="SAM" id="MobiDB-lite"/>
    </source>
</evidence>
<proteinExistence type="predicted"/>
<feature type="region of interest" description="Disordered" evidence="1">
    <location>
        <begin position="1"/>
        <end position="49"/>
    </location>
</feature>
<feature type="compositionally biased region" description="Basic residues" evidence="1">
    <location>
        <begin position="23"/>
        <end position="34"/>
    </location>
</feature>
<evidence type="ECO:0000313" key="2">
    <source>
        <dbReference type="EMBL" id="GFH76740.1"/>
    </source>
</evidence>
<dbReference type="AlphaFoldDB" id="A0A8H9LX93"/>
<evidence type="ECO:0000313" key="5">
    <source>
        <dbReference type="Proteomes" id="UP000660975"/>
    </source>
</evidence>
<comment type="caution">
    <text evidence="3">The sequence shown here is derived from an EMBL/GenBank/DDBJ whole genome shotgun (WGS) entry which is preliminary data.</text>
</comment>
<evidence type="ECO:0000313" key="4">
    <source>
        <dbReference type="Proteomes" id="UP000480804"/>
    </source>
</evidence>
<keyword evidence="4" id="KW-1185">Reference proteome</keyword>
<organism evidence="3 5">
    <name type="scientific">Streptomyces gougerotii</name>
    <dbReference type="NCBI Taxonomy" id="53448"/>
    <lineage>
        <taxon>Bacteria</taxon>
        <taxon>Bacillati</taxon>
        <taxon>Actinomycetota</taxon>
        <taxon>Actinomycetes</taxon>
        <taxon>Kitasatosporales</taxon>
        <taxon>Streptomycetaceae</taxon>
        <taxon>Streptomyces</taxon>
        <taxon>Streptomyces diastaticus group</taxon>
    </lineage>
</organism>
<reference evidence="3" key="1">
    <citation type="journal article" date="2014" name="Int. J. Syst. Evol. Microbiol.">
        <title>Complete genome sequence of Corynebacterium casei LMG S-19264T (=DSM 44701T), isolated from a smear-ripened cheese.</title>
        <authorList>
            <consortium name="US DOE Joint Genome Institute (JGI-PGF)"/>
            <person name="Walter F."/>
            <person name="Albersmeier A."/>
            <person name="Kalinowski J."/>
            <person name="Ruckert C."/>
        </authorList>
    </citation>
    <scope>NUCLEOTIDE SEQUENCE</scope>
    <source>
        <strain evidence="3">JCM 4136</strain>
    </source>
</reference>
<sequence>MARAGKHIPVTGTIDRVDNGTNRRGRGTVGRHPKGQQPICGPAELTRPP</sequence>
<protein>
    <submittedName>
        <fullName evidence="3">Uncharacterized protein</fullName>
    </submittedName>
</protein>
<dbReference type="EMBL" id="BMSC01000029">
    <property type="protein sequence ID" value="GGU92547.1"/>
    <property type="molecule type" value="Genomic_DNA"/>
</dbReference>
<dbReference type="Proteomes" id="UP000480804">
    <property type="component" value="Unassembled WGS sequence"/>
</dbReference>
<name>A0A8H9LX93_9ACTN</name>